<dbReference type="SMART" id="SM00444">
    <property type="entry name" value="GYF"/>
    <property type="match status" value="1"/>
</dbReference>
<accession>A0AAX6HWC1</accession>
<dbReference type="Proteomes" id="UP001140949">
    <property type="component" value="Unassembled WGS sequence"/>
</dbReference>
<reference evidence="4" key="1">
    <citation type="journal article" date="2023" name="GigaByte">
        <title>Genome assembly of the bearded iris, Iris pallida Lam.</title>
        <authorList>
            <person name="Bruccoleri R.E."/>
            <person name="Oakeley E.J."/>
            <person name="Faust A.M.E."/>
            <person name="Altorfer M."/>
            <person name="Dessus-Babus S."/>
            <person name="Burckhardt D."/>
            <person name="Oertli M."/>
            <person name="Naumann U."/>
            <person name="Petersen F."/>
            <person name="Wong J."/>
        </authorList>
    </citation>
    <scope>NUCLEOTIDE SEQUENCE</scope>
    <source>
        <strain evidence="4">GSM-AAB239-AS_SAM_17_03QT</strain>
    </source>
</reference>
<feature type="coiled-coil region" evidence="1">
    <location>
        <begin position="837"/>
        <end position="864"/>
    </location>
</feature>
<dbReference type="PANTHER" id="PTHR46992">
    <property type="entry name" value="GYF DOMAIN-CONTAINING PROTEIN"/>
    <property type="match status" value="1"/>
</dbReference>
<proteinExistence type="predicted"/>
<reference evidence="4" key="2">
    <citation type="submission" date="2023-04" db="EMBL/GenBank/DDBJ databases">
        <authorList>
            <person name="Bruccoleri R.E."/>
            <person name="Oakeley E.J."/>
            <person name="Faust A.-M."/>
            <person name="Dessus-Babus S."/>
            <person name="Altorfer M."/>
            <person name="Burckhardt D."/>
            <person name="Oertli M."/>
            <person name="Naumann U."/>
            <person name="Petersen F."/>
            <person name="Wong J."/>
        </authorList>
    </citation>
    <scope>NUCLEOTIDE SEQUENCE</scope>
    <source>
        <strain evidence="4">GSM-AAB239-AS_SAM_17_03QT</strain>
        <tissue evidence="4">Leaf</tissue>
    </source>
</reference>
<feature type="coiled-coil region" evidence="1">
    <location>
        <begin position="900"/>
        <end position="937"/>
    </location>
</feature>
<dbReference type="EMBL" id="JANAVB010006596">
    <property type="protein sequence ID" value="KAJ6844784.1"/>
    <property type="molecule type" value="Genomic_DNA"/>
</dbReference>
<feature type="domain" description="GYF" evidence="3">
    <location>
        <begin position="534"/>
        <end position="585"/>
    </location>
</feature>
<feature type="region of interest" description="Disordered" evidence="2">
    <location>
        <begin position="606"/>
        <end position="666"/>
    </location>
</feature>
<evidence type="ECO:0000256" key="1">
    <source>
        <dbReference type="SAM" id="Coils"/>
    </source>
</evidence>
<dbReference type="SUPFAM" id="SSF55277">
    <property type="entry name" value="GYF domain"/>
    <property type="match status" value="1"/>
</dbReference>
<evidence type="ECO:0000259" key="3">
    <source>
        <dbReference type="PROSITE" id="PS50829"/>
    </source>
</evidence>
<gene>
    <name evidence="4" type="ORF">M6B38_293870</name>
</gene>
<evidence type="ECO:0000256" key="2">
    <source>
        <dbReference type="SAM" id="MobiDB-lite"/>
    </source>
</evidence>
<feature type="region of interest" description="Disordered" evidence="2">
    <location>
        <begin position="1490"/>
        <end position="1552"/>
    </location>
</feature>
<name>A0AAX6HWC1_IRIPA</name>
<feature type="compositionally biased region" description="Basic and acidic residues" evidence="2">
    <location>
        <begin position="155"/>
        <end position="205"/>
    </location>
</feature>
<feature type="compositionally biased region" description="Basic and acidic residues" evidence="2">
    <location>
        <begin position="122"/>
        <end position="147"/>
    </location>
</feature>
<feature type="compositionally biased region" description="Polar residues" evidence="2">
    <location>
        <begin position="206"/>
        <end position="215"/>
    </location>
</feature>
<organism evidence="4 5">
    <name type="scientific">Iris pallida</name>
    <name type="common">Sweet iris</name>
    <dbReference type="NCBI Taxonomy" id="29817"/>
    <lineage>
        <taxon>Eukaryota</taxon>
        <taxon>Viridiplantae</taxon>
        <taxon>Streptophyta</taxon>
        <taxon>Embryophyta</taxon>
        <taxon>Tracheophyta</taxon>
        <taxon>Spermatophyta</taxon>
        <taxon>Magnoliopsida</taxon>
        <taxon>Liliopsida</taxon>
        <taxon>Asparagales</taxon>
        <taxon>Iridaceae</taxon>
        <taxon>Iridoideae</taxon>
        <taxon>Irideae</taxon>
        <taxon>Iris</taxon>
    </lineage>
</organism>
<evidence type="ECO:0000313" key="5">
    <source>
        <dbReference type="Proteomes" id="UP001140949"/>
    </source>
</evidence>
<dbReference type="InterPro" id="IPR003169">
    <property type="entry name" value="GYF"/>
</dbReference>
<dbReference type="PROSITE" id="PS50829">
    <property type="entry name" value="GYF"/>
    <property type="match status" value="1"/>
</dbReference>
<feature type="region of interest" description="Disordered" evidence="2">
    <location>
        <begin position="1564"/>
        <end position="1600"/>
    </location>
</feature>
<dbReference type="CDD" id="cd00072">
    <property type="entry name" value="GYF"/>
    <property type="match status" value="1"/>
</dbReference>
<dbReference type="Pfam" id="PF02213">
    <property type="entry name" value="GYF"/>
    <property type="match status" value="1"/>
</dbReference>
<feature type="compositionally biased region" description="Polar residues" evidence="2">
    <location>
        <begin position="608"/>
        <end position="638"/>
    </location>
</feature>
<feature type="compositionally biased region" description="Polar residues" evidence="2">
    <location>
        <begin position="1504"/>
        <end position="1515"/>
    </location>
</feature>
<keyword evidence="5" id="KW-1185">Reference proteome</keyword>
<keyword evidence="1" id="KW-0175">Coiled coil</keyword>
<sequence length="1622" mass="180766">MAAEGKLDLLENLSKGGTTGGNGVGKVFVGFTDESKDQVTSENSIPLSPQWLYAKPNESKDIRQPIGLPPGSSTDYIQKDSWRLDGSQDKKEWRRNVPDIESSRRWRDEERDTGLLGRRERRKEGDRDAEYRKGDRRSDTNSREPTDPRTLPSSDRWHEVTSRNSGHESRRDSKWSSRWGPEDKEKDSRAERKTDADKDDQHAEKSSLSGNNRSLTESDYRDKWRPRHRQETHSGASVYRAAPGFGPERGHAEGPTVGFSPGRGRANFVSGLPFSWPSANGPIGAAPASNKLGLSLDTFHYPRGKLLDIYRKQKMLPHFDKTPGGLEDVPPITQSNSLSPLAFVTPGAEEVGVLEDISKGKITSSERMAGVDDSTDVGDVTLFKNKDIFPTNSPHSCTSMSKDLGSSNELVCSPGEVSKVSFAINGVDPGAKVTIVAENDRFSGEKVLSRISTNSESLVVGNDVVNDDSVGNHDYLVKIEGSKLFASFDDSTKLPDDSNSLFDASFIQEASNGGQYQTNNDANKLVEPLIPPEELTLLYRDPQGDIQGPFLGIDIIQWFKDGFFGIDLPVCLSDAPEGTPFQPLGGLMPHLKLNFNLASVYNEEQLGPSDTVNDSMEANNPESDFSAPSWNGQQWTSSRSEEALDPHVQGRNTTDPRYGSLPLSNSDNSASMLAAESRSLHGFSGRDTEISYTGRPASSSDDPSGKFATELYDLSRNRSGHQVLGREPLNLVNHRTTDNDLNSHGLLWSELEGTHPKQPLSSSLANIGDHGHIGSAIEVGDASLFRQEQAQFTVAGDSTVIQETWPGNYRRSTNSNVLHDSMDASQFAQFEQDVNRINLEEHMLQQLQKQQQQLLLQKQQQLQQQHLLSHQNVHMTVPFLEQVQGSLQRQCSINQSIPDFEQHILKLQLQERQLQQLQQQEQLRQQLEQQQKQQQIHHHMQLMQQQQQQQEQQLLFEHLLQQQIHETGFGASQVDQVLFRQQLLHELQLQAQHVPRHHEPSIEQLIQAKFGHNLHLEHYDELVERQLLTIQQEQLSRHREPLLPAEQQLLLDIQQENLQAQQFSLASRQQLAMDGERNLGVWSVDESGQFIRTTANPHQSRAGRLNLLDFPQPPLRPPSFEQPSHLDRHFGFHERSQRGNFETNSQPFERTASISAGTPGPNIDIVNTLARLQGLDVQELHGQMYPSGHQRGQIPSNSGAHQHWMPNQFSATQDAMESHWSERNGQLHSSFIESQINQLHLEAEKQKRDMKSNLPGRESNSWTSLVGNNGSMDSGLADLLHQNLVLQSSQALELGDSAPTSYEHRDPARLFSRPTSAHSFSDSFREPSLNIKVSQRLQDQLMNNDMERFESSARLTSRSNSGEHKQLFSDMDDVEKELNTDSRVGDVSVDRIDLLDMEGKRLKKRDSKGKINRSLLDYEEGGIEQAGGSTMDLGEIEVNTAIRHASFGSSGGGINFYNYDMGVDNAYSGDLHKNKVTGILSRGTDNSVMKISSQGSGLERISAPSVTGKNLTASAPSEEGRRPSGGNSSESTSITRKEMRFRQPSGSDAPEASFIDMLKSTRKMVPPDSEASSEAQDVGAGGKGSINKKKGKKGRQIDPSLLGFKVHSNRIMMGEIQRPNDL</sequence>
<dbReference type="Gene3D" id="3.30.1490.40">
    <property type="match status" value="1"/>
</dbReference>
<feature type="region of interest" description="Disordered" evidence="2">
    <location>
        <begin position="56"/>
        <end position="259"/>
    </location>
</feature>
<dbReference type="PANTHER" id="PTHR46992:SF1">
    <property type="entry name" value="GYF DOMAIN-CONTAINING PROTEIN"/>
    <property type="match status" value="1"/>
</dbReference>
<dbReference type="InterPro" id="IPR035445">
    <property type="entry name" value="GYF-like_dom_sf"/>
</dbReference>
<feature type="region of interest" description="Disordered" evidence="2">
    <location>
        <begin position="684"/>
        <end position="706"/>
    </location>
</feature>
<feature type="region of interest" description="Disordered" evidence="2">
    <location>
        <begin position="1"/>
        <end position="25"/>
    </location>
</feature>
<evidence type="ECO:0000313" key="4">
    <source>
        <dbReference type="EMBL" id="KAJ6844784.1"/>
    </source>
</evidence>
<feature type="compositionally biased region" description="Basic and acidic residues" evidence="2">
    <location>
        <begin position="77"/>
        <end position="113"/>
    </location>
</feature>
<protein>
    <recommendedName>
        <fullName evidence="3">GYF domain-containing protein</fullName>
    </recommendedName>
</protein>
<feature type="compositionally biased region" description="Polar residues" evidence="2">
    <location>
        <begin position="1525"/>
        <end position="1534"/>
    </location>
</feature>
<comment type="caution">
    <text evidence="4">The sequence shown here is derived from an EMBL/GenBank/DDBJ whole genome shotgun (WGS) entry which is preliminary data.</text>
</comment>